<feature type="transmembrane region" description="Helical" evidence="1">
    <location>
        <begin position="49"/>
        <end position="71"/>
    </location>
</feature>
<comment type="caution">
    <text evidence="2">The sequence shown here is derived from an EMBL/GenBank/DDBJ whole genome shotgun (WGS) entry which is preliminary data.</text>
</comment>
<keyword evidence="1" id="KW-0472">Membrane</keyword>
<keyword evidence="1" id="KW-1133">Transmembrane helix</keyword>
<proteinExistence type="predicted"/>
<sequence>MIGVITVSNKIWKIYAGDQYVNLSKITSLLAAVLTPLAFSYFIPSIRRIVWFAILSCSVLIIMILLMGAGVNSFF</sequence>
<accession>A0A1F6CH87</accession>
<evidence type="ECO:0000313" key="3">
    <source>
        <dbReference type="Proteomes" id="UP000178815"/>
    </source>
</evidence>
<gene>
    <name evidence="2" type="ORF">A2678_03455</name>
</gene>
<dbReference type="EMBL" id="MFKU01000011">
    <property type="protein sequence ID" value="OGG48525.1"/>
    <property type="molecule type" value="Genomic_DNA"/>
</dbReference>
<feature type="transmembrane region" description="Helical" evidence="1">
    <location>
        <begin position="20"/>
        <end position="43"/>
    </location>
</feature>
<keyword evidence="1" id="KW-0812">Transmembrane</keyword>
<evidence type="ECO:0000313" key="2">
    <source>
        <dbReference type="EMBL" id="OGG48525.1"/>
    </source>
</evidence>
<organism evidence="2 3">
    <name type="scientific">Candidatus Kaiserbacteria bacterium RIFCSPHIGHO2_01_FULL_53_31</name>
    <dbReference type="NCBI Taxonomy" id="1798481"/>
    <lineage>
        <taxon>Bacteria</taxon>
        <taxon>Candidatus Kaiseribacteriota</taxon>
    </lineage>
</organism>
<evidence type="ECO:0000256" key="1">
    <source>
        <dbReference type="SAM" id="Phobius"/>
    </source>
</evidence>
<reference evidence="2 3" key="1">
    <citation type="journal article" date="2016" name="Nat. Commun.">
        <title>Thousands of microbial genomes shed light on interconnected biogeochemical processes in an aquifer system.</title>
        <authorList>
            <person name="Anantharaman K."/>
            <person name="Brown C.T."/>
            <person name="Hug L.A."/>
            <person name="Sharon I."/>
            <person name="Castelle C.J."/>
            <person name="Probst A.J."/>
            <person name="Thomas B.C."/>
            <person name="Singh A."/>
            <person name="Wilkins M.J."/>
            <person name="Karaoz U."/>
            <person name="Brodie E.L."/>
            <person name="Williams K.H."/>
            <person name="Hubbard S.S."/>
            <person name="Banfield J.F."/>
        </authorList>
    </citation>
    <scope>NUCLEOTIDE SEQUENCE [LARGE SCALE GENOMIC DNA]</scope>
</reference>
<protein>
    <submittedName>
        <fullName evidence="2">Uncharacterized protein</fullName>
    </submittedName>
</protein>
<dbReference type="AlphaFoldDB" id="A0A1F6CH87"/>
<dbReference type="Proteomes" id="UP000178815">
    <property type="component" value="Unassembled WGS sequence"/>
</dbReference>
<name>A0A1F6CH87_9BACT</name>